<organism evidence="2 3">
    <name type="scientific">Streptomyces olindensis</name>
    <dbReference type="NCBI Taxonomy" id="358823"/>
    <lineage>
        <taxon>Bacteria</taxon>
        <taxon>Bacillati</taxon>
        <taxon>Actinomycetota</taxon>
        <taxon>Actinomycetes</taxon>
        <taxon>Kitasatosporales</taxon>
        <taxon>Streptomycetaceae</taxon>
        <taxon>Streptomyces</taxon>
    </lineage>
</organism>
<protein>
    <submittedName>
        <fullName evidence="2">Hemerythrin domain-containing protein</fullName>
    </submittedName>
</protein>
<dbReference type="PANTHER" id="PTHR35585:SF1">
    <property type="entry name" value="HHE DOMAIN PROTEIN (AFU_ORTHOLOGUE AFUA_4G00730)"/>
    <property type="match status" value="1"/>
</dbReference>
<dbReference type="Gene3D" id="1.20.120.520">
    <property type="entry name" value="nmb1532 protein domain like"/>
    <property type="match status" value="1"/>
</dbReference>
<dbReference type="RefSeq" id="WP_359786298.1">
    <property type="nucleotide sequence ID" value="NZ_JBEYBN010000007.1"/>
</dbReference>
<feature type="domain" description="Hemerythrin-like" evidence="1">
    <location>
        <begin position="16"/>
        <end position="131"/>
    </location>
</feature>
<dbReference type="PANTHER" id="PTHR35585">
    <property type="entry name" value="HHE DOMAIN PROTEIN (AFU_ORTHOLOGUE AFUA_4G00730)"/>
    <property type="match status" value="1"/>
</dbReference>
<proteinExistence type="predicted"/>
<dbReference type="CDD" id="cd12108">
    <property type="entry name" value="Hr-like"/>
    <property type="match status" value="1"/>
</dbReference>
<name>A0ABV2XQA3_9ACTN</name>
<evidence type="ECO:0000313" key="3">
    <source>
        <dbReference type="Proteomes" id="UP001550603"/>
    </source>
</evidence>
<reference evidence="2 3" key="1">
    <citation type="submission" date="2024-06" db="EMBL/GenBank/DDBJ databases">
        <title>The Natural Products Discovery Center: Release of the First 8490 Sequenced Strains for Exploring Actinobacteria Biosynthetic Diversity.</title>
        <authorList>
            <person name="Kalkreuter E."/>
            <person name="Kautsar S.A."/>
            <person name="Yang D."/>
            <person name="Bader C.D."/>
            <person name="Teijaro C.N."/>
            <person name="Fluegel L."/>
            <person name="Davis C.M."/>
            <person name="Simpson J.R."/>
            <person name="Lauterbach L."/>
            <person name="Steele A.D."/>
            <person name="Gui C."/>
            <person name="Meng S."/>
            <person name="Li G."/>
            <person name="Viehrig K."/>
            <person name="Ye F."/>
            <person name="Su P."/>
            <person name="Kiefer A.F."/>
            <person name="Nichols A."/>
            <person name="Cepeda A.J."/>
            <person name="Yan W."/>
            <person name="Fan B."/>
            <person name="Jiang Y."/>
            <person name="Adhikari A."/>
            <person name="Zheng C.-J."/>
            <person name="Schuster L."/>
            <person name="Cowan T.M."/>
            <person name="Smanski M.J."/>
            <person name="Chevrette M.G."/>
            <person name="De Carvalho L.P.S."/>
            <person name="Shen B."/>
        </authorList>
    </citation>
    <scope>NUCLEOTIDE SEQUENCE [LARGE SCALE GENOMIC DNA]</scope>
    <source>
        <strain evidence="2 3">NPDC019583</strain>
    </source>
</reference>
<dbReference type="InterPro" id="IPR012312">
    <property type="entry name" value="Hemerythrin-like"/>
</dbReference>
<evidence type="ECO:0000313" key="2">
    <source>
        <dbReference type="EMBL" id="MEU2266174.1"/>
    </source>
</evidence>
<dbReference type="Pfam" id="PF01814">
    <property type="entry name" value="Hemerythrin"/>
    <property type="match status" value="1"/>
</dbReference>
<keyword evidence="3" id="KW-1185">Reference proteome</keyword>
<comment type="caution">
    <text evidence="2">The sequence shown here is derived from an EMBL/GenBank/DDBJ whole genome shotgun (WGS) entry which is preliminary data.</text>
</comment>
<sequence>MTDTGRPSQIGPDDDVVALLKAQHVTIRELFQEVESSTGDQQRDAWRRLVRMLAVHETAEEEVVHPTARRAFDSGEQVVAERLEEERQAKEQLSRLDDMGPEDPAFMSAFLALRQAVLAHADAEEREEFAQLQQHTDADKLSAMAKAVKAAEAMAPTRPHPGVESAAANIAVGPFAAIVDRTRDAVRKAMGQNG</sequence>
<gene>
    <name evidence="2" type="ORF">ABZ568_07000</name>
</gene>
<evidence type="ECO:0000259" key="1">
    <source>
        <dbReference type="Pfam" id="PF01814"/>
    </source>
</evidence>
<accession>A0ABV2XQA3</accession>
<dbReference type="EMBL" id="JBEYBN010000007">
    <property type="protein sequence ID" value="MEU2266174.1"/>
    <property type="molecule type" value="Genomic_DNA"/>
</dbReference>
<dbReference type="Proteomes" id="UP001550603">
    <property type="component" value="Unassembled WGS sequence"/>
</dbReference>